<dbReference type="InterPro" id="IPR036513">
    <property type="entry name" value="STAS_dom_sf"/>
</dbReference>
<dbReference type="SMART" id="SM00086">
    <property type="entry name" value="PAC"/>
    <property type="match status" value="1"/>
</dbReference>
<feature type="domain" description="STAS" evidence="5">
    <location>
        <begin position="144"/>
        <end position="255"/>
    </location>
</feature>
<dbReference type="SUPFAM" id="SSF52091">
    <property type="entry name" value="SpoIIaa-like"/>
    <property type="match status" value="1"/>
</dbReference>
<keyword evidence="1" id="KW-0285">Flavoprotein</keyword>
<evidence type="ECO:0000313" key="7">
    <source>
        <dbReference type="Proteomes" id="UP000242682"/>
    </source>
</evidence>
<dbReference type="InterPro" id="IPR035965">
    <property type="entry name" value="PAS-like_dom_sf"/>
</dbReference>
<keyword evidence="7" id="KW-1185">Reference proteome</keyword>
<dbReference type="PANTHER" id="PTHR47429:SF2">
    <property type="entry name" value="PROTEIN TWIN LOV 1"/>
    <property type="match status" value="1"/>
</dbReference>
<dbReference type="EMBL" id="PYAT01000006">
    <property type="protein sequence ID" value="PSL40067.1"/>
    <property type="molecule type" value="Genomic_DNA"/>
</dbReference>
<protein>
    <submittedName>
        <fullName evidence="6">PAS domain S-box-containing protein</fullName>
    </submittedName>
</protein>
<sequence>MKTLSYPTQISLFEAMLDGSRVATSVTDPALPDNPLIYTNQTFESLTGYPQEEVLGQNCRFLQGIDTDQLMLQKIRKAVETEESVTVTLKNYRKDGSSFWNRLNIEPVTVDGHLYFIGTQTDVSVEYFQRQVLAEKDEEISRLLLPILSISENMGAVTLVGEMTVERFEVLTTKLSEYVQKNRTQHIIIDISGVFWQLNHFSLRLLMIQDVLRLMGSKLYITGISPKAAIEISELRETTKSLLTFATVQSAIEFSQR</sequence>
<feature type="domain" description="PAS" evidence="4">
    <location>
        <begin position="33"/>
        <end position="82"/>
    </location>
</feature>
<dbReference type="AlphaFoldDB" id="A0A2P8H1I0"/>
<dbReference type="CDD" id="cd07041">
    <property type="entry name" value="STAS_RsbR_RsbS_like"/>
    <property type="match status" value="1"/>
</dbReference>
<gene>
    <name evidence="6" type="ORF">B0H99_10680</name>
</gene>
<dbReference type="PANTHER" id="PTHR47429">
    <property type="entry name" value="PROTEIN TWIN LOV 1"/>
    <property type="match status" value="1"/>
</dbReference>
<dbReference type="InterPro" id="IPR000014">
    <property type="entry name" value="PAS"/>
</dbReference>
<dbReference type="PROSITE" id="PS50112">
    <property type="entry name" value="PAS"/>
    <property type="match status" value="1"/>
</dbReference>
<evidence type="ECO:0000256" key="2">
    <source>
        <dbReference type="ARBA" id="ARBA00022643"/>
    </source>
</evidence>
<organism evidence="6 7">
    <name type="scientific">Planomicrobium soli</name>
    <dbReference type="NCBI Taxonomy" id="1176648"/>
    <lineage>
        <taxon>Bacteria</taxon>
        <taxon>Bacillati</taxon>
        <taxon>Bacillota</taxon>
        <taxon>Bacilli</taxon>
        <taxon>Bacillales</taxon>
        <taxon>Caryophanaceae</taxon>
        <taxon>Planomicrobium</taxon>
    </lineage>
</organism>
<dbReference type="Pfam" id="PF13426">
    <property type="entry name" value="PAS_9"/>
    <property type="match status" value="1"/>
</dbReference>
<keyword evidence="3" id="KW-0157">Chromophore</keyword>
<name>A0A2P8H1I0_9BACL</name>
<dbReference type="RefSeq" id="WP_245894476.1">
    <property type="nucleotide sequence ID" value="NZ_PYAT01000006.1"/>
</dbReference>
<reference evidence="6 7" key="1">
    <citation type="submission" date="2018-03" db="EMBL/GenBank/DDBJ databases">
        <title>Genomic Encyclopedia of Type Strains, Phase III (KMG-III): the genomes of soil and plant-associated and newly described type strains.</title>
        <authorList>
            <person name="Whitman W."/>
        </authorList>
    </citation>
    <scope>NUCLEOTIDE SEQUENCE [LARGE SCALE GENOMIC DNA]</scope>
    <source>
        <strain evidence="6 7">CGMCC 1.12259</strain>
    </source>
</reference>
<evidence type="ECO:0000256" key="1">
    <source>
        <dbReference type="ARBA" id="ARBA00022630"/>
    </source>
</evidence>
<accession>A0A2P8H1I0</accession>
<dbReference type="InterPro" id="IPR001610">
    <property type="entry name" value="PAC"/>
</dbReference>
<evidence type="ECO:0000259" key="5">
    <source>
        <dbReference type="PROSITE" id="PS50801"/>
    </source>
</evidence>
<proteinExistence type="predicted"/>
<dbReference type="SUPFAM" id="SSF55785">
    <property type="entry name" value="PYP-like sensor domain (PAS domain)"/>
    <property type="match status" value="1"/>
</dbReference>
<dbReference type="Gene3D" id="3.30.450.20">
    <property type="entry name" value="PAS domain"/>
    <property type="match status" value="1"/>
</dbReference>
<comment type="caution">
    <text evidence="6">The sequence shown here is derived from an EMBL/GenBank/DDBJ whole genome shotgun (WGS) entry which is preliminary data.</text>
</comment>
<dbReference type="SMART" id="SM00091">
    <property type="entry name" value="PAS"/>
    <property type="match status" value="1"/>
</dbReference>
<keyword evidence="2" id="KW-0288">FMN</keyword>
<dbReference type="Proteomes" id="UP000242682">
    <property type="component" value="Unassembled WGS sequence"/>
</dbReference>
<evidence type="ECO:0000256" key="3">
    <source>
        <dbReference type="ARBA" id="ARBA00022991"/>
    </source>
</evidence>
<dbReference type="InterPro" id="IPR002645">
    <property type="entry name" value="STAS_dom"/>
</dbReference>
<dbReference type="PROSITE" id="PS50801">
    <property type="entry name" value="STAS"/>
    <property type="match status" value="1"/>
</dbReference>
<dbReference type="CDD" id="cd00130">
    <property type="entry name" value="PAS"/>
    <property type="match status" value="1"/>
</dbReference>
<dbReference type="NCBIfam" id="TIGR00229">
    <property type="entry name" value="sensory_box"/>
    <property type="match status" value="1"/>
</dbReference>
<evidence type="ECO:0000259" key="4">
    <source>
        <dbReference type="PROSITE" id="PS50112"/>
    </source>
</evidence>
<dbReference type="Gene3D" id="3.30.750.24">
    <property type="entry name" value="STAS domain"/>
    <property type="match status" value="1"/>
</dbReference>
<evidence type="ECO:0000313" key="6">
    <source>
        <dbReference type="EMBL" id="PSL40067.1"/>
    </source>
</evidence>